<dbReference type="GO" id="GO:0015648">
    <property type="term" value="F:lipid-linked peptidoglycan transporter activity"/>
    <property type="evidence" value="ECO:0007669"/>
    <property type="project" value="TreeGrafter"/>
</dbReference>
<feature type="transmembrane region" description="Helical" evidence="17">
    <location>
        <begin position="12"/>
        <end position="32"/>
    </location>
</feature>
<feature type="transmembrane region" description="Helical" evidence="17">
    <location>
        <begin position="334"/>
        <end position="356"/>
    </location>
</feature>
<keyword evidence="18" id="KW-0131">Cell cycle</keyword>
<dbReference type="GO" id="GO:0008360">
    <property type="term" value="P:regulation of cell shape"/>
    <property type="evidence" value="ECO:0007669"/>
    <property type="project" value="UniProtKB-KW"/>
</dbReference>
<dbReference type="PANTHER" id="PTHR30474:SF2">
    <property type="entry name" value="PEPTIDOGLYCAN GLYCOSYLTRANSFERASE FTSW-RELATED"/>
    <property type="match status" value="1"/>
</dbReference>
<gene>
    <name evidence="18" type="ORF">SAMN04515656_10295</name>
</gene>
<dbReference type="InterPro" id="IPR001182">
    <property type="entry name" value="FtsW/RodA"/>
</dbReference>
<keyword evidence="5" id="KW-0133">Cell shape</keyword>
<keyword evidence="2" id="KW-0328">Glycosyltransferase</keyword>
<protein>
    <recommendedName>
        <fullName evidence="12">Probable peptidoglycan glycosyltransferase FtsW</fullName>
        <ecNumber evidence="14">2.4.99.28</ecNumber>
    </recommendedName>
    <alternativeName>
        <fullName evidence="13">Cell division protein FtsW</fullName>
    </alternativeName>
    <alternativeName>
        <fullName evidence="10">Cell wall polymerase</fullName>
    </alternativeName>
    <alternativeName>
        <fullName evidence="9">Peptidoglycan polymerase</fullName>
    </alternativeName>
</protein>
<feature type="transmembrane region" description="Helical" evidence="17">
    <location>
        <begin position="300"/>
        <end position="322"/>
    </location>
</feature>
<reference evidence="18 19" key="1">
    <citation type="submission" date="2016-10" db="EMBL/GenBank/DDBJ databases">
        <authorList>
            <person name="de Groot N.N."/>
        </authorList>
    </citation>
    <scope>NUCLEOTIDE SEQUENCE [LARGE SCALE GENOMIC DNA]</scope>
    <source>
        <strain evidence="18 19">SR12</strain>
    </source>
</reference>
<dbReference type="PANTHER" id="PTHR30474">
    <property type="entry name" value="CELL CYCLE PROTEIN"/>
    <property type="match status" value="1"/>
</dbReference>
<keyword evidence="3" id="KW-0808">Transferase</keyword>
<evidence type="ECO:0000313" key="18">
    <source>
        <dbReference type="EMBL" id="SDZ99704.1"/>
    </source>
</evidence>
<evidence type="ECO:0000256" key="11">
    <source>
        <dbReference type="ARBA" id="ARBA00038053"/>
    </source>
</evidence>
<evidence type="ECO:0000256" key="15">
    <source>
        <dbReference type="ARBA" id="ARBA00049902"/>
    </source>
</evidence>
<dbReference type="AlphaFoldDB" id="A0A1H3XM59"/>
<evidence type="ECO:0000256" key="3">
    <source>
        <dbReference type="ARBA" id="ARBA00022679"/>
    </source>
</evidence>
<evidence type="ECO:0000256" key="4">
    <source>
        <dbReference type="ARBA" id="ARBA00022692"/>
    </source>
</evidence>
<evidence type="ECO:0000256" key="8">
    <source>
        <dbReference type="ARBA" id="ARBA00023136"/>
    </source>
</evidence>
<keyword evidence="18" id="KW-0132">Cell division</keyword>
<evidence type="ECO:0000256" key="2">
    <source>
        <dbReference type="ARBA" id="ARBA00022676"/>
    </source>
</evidence>
<organism evidence="18 19">
    <name type="scientific">Eubacterium aggregans</name>
    <dbReference type="NCBI Taxonomy" id="81409"/>
    <lineage>
        <taxon>Bacteria</taxon>
        <taxon>Bacillati</taxon>
        <taxon>Bacillota</taxon>
        <taxon>Clostridia</taxon>
        <taxon>Eubacteriales</taxon>
        <taxon>Eubacteriaceae</taxon>
        <taxon>Eubacterium</taxon>
    </lineage>
</organism>
<feature type="transmembrane region" description="Helical" evidence="17">
    <location>
        <begin position="75"/>
        <end position="95"/>
    </location>
</feature>
<dbReference type="GO" id="GO:0008955">
    <property type="term" value="F:peptidoglycan glycosyltransferase activity"/>
    <property type="evidence" value="ECO:0007669"/>
    <property type="project" value="UniProtKB-EC"/>
</dbReference>
<accession>A0A1H3XM59</accession>
<keyword evidence="8 17" id="KW-0472">Membrane</keyword>
<dbReference type="STRING" id="81409.SAMN04515656_10295"/>
<feature type="transmembrane region" description="Helical" evidence="17">
    <location>
        <begin position="268"/>
        <end position="288"/>
    </location>
</feature>
<dbReference type="EMBL" id="FNRK01000002">
    <property type="protein sequence ID" value="SDZ99704.1"/>
    <property type="molecule type" value="Genomic_DNA"/>
</dbReference>
<keyword evidence="6" id="KW-0573">Peptidoglycan synthesis</keyword>
<dbReference type="OrthoDB" id="9812661at2"/>
<dbReference type="GO" id="GO:0009252">
    <property type="term" value="P:peptidoglycan biosynthetic process"/>
    <property type="evidence" value="ECO:0007669"/>
    <property type="project" value="UniProtKB-KW"/>
</dbReference>
<evidence type="ECO:0000256" key="1">
    <source>
        <dbReference type="ARBA" id="ARBA00004141"/>
    </source>
</evidence>
<sequence>MKRGGVDRPLLIALLILVGFGVLMVFSASMYTSSVDGNSSGLSLFAKQLFFVALGLVIMYFISRIDYRRLNNKDLSYFLMGASGVLLVAVLLIGVEVNDAKRWISLGFTTFQPSELAKVSGIIYLAGLICREPKVLRDSKQFAFRCIAPIMVLCGLTAIEPSLSAAMAIGVGMLIVLFLGGVNMKRFLPYVLVMLAGVVILLIAEPWRLERIRVMFGQGTVDYQITQSLLAIGTGGIFGKGLGNGMQKYLFLPELQNDFIFANIGEEFGLLGCLFVIGLFCFIIIRGIKIANCSPDRFGYLYTSSVMILLGFQVVVNIGVATKVLPVTGMALPFVSAGGSSMLVLFAMMGPIFNLSRRVNLEKRKKHL</sequence>
<dbReference type="Pfam" id="PF01098">
    <property type="entry name" value="FTSW_RODA_SPOVE"/>
    <property type="match status" value="1"/>
</dbReference>
<feature type="transmembrane region" description="Helical" evidence="17">
    <location>
        <begin position="44"/>
        <end position="63"/>
    </location>
</feature>
<comment type="function">
    <text evidence="16">Peptidoglycan polymerase that is essential for cell division.</text>
</comment>
<evidence type="ECO:0000256" key="12">
    <source>
        <dbReference type="ARBA" id="ARBA00041185"/>
    </source>
</evidence>
<evidence type="ECO:0000256" key="10">
    <source>
        <dbReference type="ARBA" id="ARBA00033270"/>
    </source>
</evidence>
<evidence type="ECO:0000256" key="16">
    <source>
        <dbReference type="ARBA" id="ARBA00049966"/>
    </source>
</evidence>
<dbReference type="RefSeq" id="WP_090304424.1">
    <property type="nucleotide sequence ID" value="NZ_FNRK01000002.1"/>
</dbReference>
<comment type="similarity">
    <text evidence="11">Belongs to the SEDS family. FtsW subfamily.</text>
</comment>
<evidence type="ECO:0000256" key="9">
    <source>
        <dbReference type="ARBA" id="ARBA00032370"/>
    </source>
</evidence>
<dbReference type="Proteomes" id="UP000199394">
    <property type="component" value="Unassembled WGS sequence"/>
</dbReference>
<dbReference type="GO" id="GO:0032153">
    <property type="term" value="C:cell division site"/>
    <property type="evidence" value="ECO:0007669"/>
    <property type="project" value="TreeGrafter"/>
</dbReference>
<keyword evidence="4 17" id="KW-0812">Transmembrane</keyword>
<evidence type="ECO:0000256" key="14">
    <source>
        <dbReference type="ARBA" id="ARBA00044770"/>
    </source>
</evidence>
<dbReference type="GO" id="GO:0005886">
    <property type="term" value="C:plasma membrane"/>
    <property type="evidence" value="ECO:0007669"/>
    <property type="project" value="TreeGrafter"/>
</dbReference>
<dbReference type="GO" id="GO:0051301">
    <property type="term" value="P:cell division"/>
    <property type="evidence" value="ECO:0007669"/>
    <property type="project" value="UniProtKB-KW"/>
</dbReference>
<name>A0A1H3XM59_9FIRM</name>
<keyword evidence="7 17" id="KW-1133">Transmembrane helix</keyword>
<comment type="subcellular location">
    <subcellularLocation>
        <location evidence="1">Membrane</location>
        <topology evidence="1">Multi-pass membrane protein</topology>
    </subcellularLocation>
</comment>
<proteinExistence type="inferred from homology"/>
<feature type="transmembrane region" description="Helical" evidence="17">
    <location>
        <begin position="165"/>
        <end position="182"/>
    </location>
</feature>
<evidence type="ECO:0000313" key="19">
    <source>
        <dbReference type="Proteomes" id="UP000199394"/>
    </source>
</evidence>
<evidence type="ECO:0000256" key="13">
    <source>
        <dbReference type="ARBA" id="ARBA00041418"/>
    </source>
</evidence>
<evidence type="ECO:0000256" key="17">
    <source>
        <dbReference type="SAM" id="Phobius"/>
    </source>
</evidence>
<feature type="transmembrane region" description="Helical" evidence="17">
    <location>
        <begin position="142"/>
        <end position="159"/>
    </location>
</feature>
<feature type="transmembrane region" description="Helical" evidence="17">
    <location>
        <begin position="187"/>
        <end position="204"/>
    </location>
</feature>
<keyword evidence="19" id="KW-1185">Reference proteome</keyword>
<evidence type="ECO:0000256" key="6">
    <source>
        <dbReference type="ARBA" id="ARBA00022984"/>
    </source>
</evidence>
<comment type="catalytic activity">
    <reaction evidence="15">
        <text>[GlcNAc-(1-&gt;4)-Mur2Ac(oyl-L-Ala-gamma-D-Glu-L-Lys-D-Ala-D-Ala)](n)-di-trans,octa-cis-undecaprenyl diphosphate + beta-D-GlcNAc-(1-&gt;4)-Mur2Ac(oyl-L-Ala-gamma-D-Glu-L-Lys-D-Ala-D-Ala)-di-trans,octa-cis-undecaprenyl diphosphate = [GlcNAc-(1-&gt;4)-Mur2Ac(oyl-L-Ala-gamma-D-Glu-L-Lys-D-Ala-D-Ala)](n+1)-di-trans,octa-cis-undecaprenyl diphosphate + di-trans,octa-cis-undecaprenyl diphosphate + H(+)</text>
        <dbReference type="Rhea" id="RHEA:23708"/>
        <dbReference type="Rhea" id="RHEA-COMP:9602"/>
        <dbReference type="Rhea" id="RHEA-COMP:9603"/>
        <dbReference type="ChEBI" id="CHEBI:15378"/>
        <dbReference type="ChEBI" id="CHEBI:58405"/>
        <dbReference type="ChEBI" id="CHEBI:60033"/>
        <dbReference type="ChEBI" id="CHEBI:78435"/>
        <dbReference type="EC" id="2.4.99.28"/>
    </reaction>
</comment>
<dbReference type="EC" id="2.4.99.28" evidence="14"/>
<feature type="transmembrane region" description="Helical" evidence="17">
    <location>
        <begin position="115"/>
        <end position="130"/>
    </location>
</feature>
<evidence type="ECO:0000256" key="5">
    <source>
        <dbReference type="ARBA" id="ARBA00022960"/>
    </source>
</evidence>
<evidence type="ECO:0000256" key="7">
    <source>
        <dbReference type="ARBA" id="ARBA00022989"/>
    </source>
</evidence>